<evidence type="ECO:0008006" key="3">
    <source>
        <dbReference type="Google" id="ProtNLM"/>
    </source>
</evidence>
<accession>A0A699Z991</accession>
<organism evidence="1 2">
    <name type="scientific">Haematococcus lacustris</name>
    <name type="common">Green alga</name>
    <name type="synonym">Haematococcus pluvialis</name>
    <dbReference type="NCBI Taxonomy" id="44745"/>
    <lineage>
        <taxon>Eukaryota</taxon>
        <taxon>Viridiplantae</taxon>
        <taxon>Chlorophyta</taxon>
        <taxon>core chlorophytes</taxon>
        <taxon>Chlorophyceae</taxon>
        <taxon>CS clade</taxon>
        <taxon>Chlamydomonadales</taxon>
        <taxon>Haematococcaceae</taxon>
        <taxon>Haematococcus</taxon>
    </lineage>
</organism>
<dbReference type="EMBL" id="BLLF01001427">
    <property type="protein sequence ID" value="GFH19227.1"/>
    <property type="molecule type" value="Genomic_DNA"/>
</dbReference>
<name>A0A699Z991_HAELA</name>
<reference evidence="1 2" key="1">
    <citation type="submission" date="2020-02" db="EMBL/GenBank/DDBJ databases">
        <title>Draft genome sequence of Haematococcus lacustris strain NIES-144.</title>
        <authorList>
            <person name="Morimoto D."/>
            <person name="Nakagawa S."/>
            <person name="Yoshida T."/>
            <person name="Sawayama S."/>
        </authorList>
    </citation>
    <scope>NUCLEOTIDE SEQUENCE [LARGE SCALE GENOMIC DNA]</scope>
    <source>
        <strain evidence="1 2">NIES-144</strain>
    </source>
</reference>
<sequence>MDTRSCALGSLMEKSSEGEVITGQQLQGLQGLPANLLDAILCQLDASSRLQIFKTSKLLGTALLRSLTFREASISIGHLATAINHPLLLPQLRHLDLVDADITHEGDLGILHTLVVDELVVGQEQLDALLDLTQITRLELHELVEDMKGFSLGDEVGEVMLAAAELNLCERNKAGLVLNGNLCLSQATVDLLTEQYLSHSRRTAQQPLQPTCIMMACKSVWVG</sequence>
<gene>
    <name evidence="1" type="ORF">HaLaN_16141</name>
</gene>
<evidence type="ECO:0000313" key="2">
    <source>
        <dbReference type="Proteomes" id="UP000485058"/>
    </source>
</evidence>
<comment type="caution">
    <text evidence="1">The sequence shown here is derived from an EMBL/GenBank/DDBJ whole genome shotgun (WGS) entry which is preliminary data.</text>
</comment>
<protein>
    <recommendedName>
        <fullName evidence="3">F-box domain-containing protein</fullName>
    </recommendedName>
</protein>
<evidence type="ECO:0000313" key="1">
    <source>
        <dbReference type="EMBL" id="GFH19227.1"/>
    </source>
</evidence>
<dbReference type="AlphaFoldDB" id="A0A699Z991"/>
<keyword evidence="2" id="KW-1185">Reference proteome</keyword>
<dbReference type="Proteomes" id="UP000485058">
    <property type="component" value="Unassembled WGS sequence"/>
</dbReference>
<proteinExistence type="predicted"/>